<dbReference type="InterPro" id="IPR003399">
    <property type="entry name" value="Mce/MlaD"/>
</dbReference>
<proteinExistence type="predicted"/>
<dbReference type="AlphaFoldDB" id="A0A7H0VDS0"/>
<organism evidence="2 3">
    <name type="scientific">Croceimicrobium hydrocarbonivorans</name>
    <dbReference type="NCBI Taxonomy" id="2761580"/>
    <lineage>
        <taxon>Bacteria</taxon>
        <taxon>Pseudomonadati</taxon>
        <taxon>Bacteroidota</taxon>
        <taxon>Flavobacteriia</taxon>
        <taxon>Flavobacteriales</taxon>
        <taxon>Owenweeksiaceae</taxon>
        <taxon>Croceimicrobium</taxon>
    </lineage>
</organism>
<evidence type="ECO:0000313" key="2">
    <source>
        <dbReference type="EMBL" id="QNR23868.1"/>
    </source>
</evidence>
<gene>
    <name evidence="2" type="ORF">H4K34_16050</name>
</gene>
<evidence type="ECO:0000313" key="3">
    <source>
        <dbReference type="Proteomes" id="UP000516305"/>
    </source>
</evidence>
<dbReference type="Pfam" id="PF02470">
    <property type="entry name" value="MlaD"/>
    <property type="match status" value="1"/>
</dbReference>
<keyword evidence="3" id="KW-1185">Reference proteome</keyword>
<name>A0A7H0VDS0_9FLAO</name>
<dbReference type="PANTHER" id="PTHR33371">
    <property type="entry name" value="INTERMEMBRANE PHOSPHOLIPID TRANSPORT SYSTEM BINDING PROTEIN MLAD-RELATED"/>
    <property type="match status" value="1"/>
</dbReference>
<sequence>MKLSREFKVGLITLAALASLYWGIEFLKGQDLFSSRSIIYAEYKTVDGLSPARPVTINGLKVGQVDKIYFHPNGSGTLMVAMNITTDFPIPDNSVALISSDLLGNRSIELILGKSPNALVAGDTLESKVQLSLADEVNEQVRPIKEKAEKLIGSIDTVMVLASAFLNEETRDNFRSTFGKLQEVVEGLNRAVKRSEEDIVSSVDDLSKITSTVEENRANLDAIFTNLASLSDSLAHVNFKRTVENLDSTLLRANAVMTKIDAGSGSAGALVNDPELYANLVKVTEQLNLVLLDLKYNPKRYVHFSLFGRSDEYSEEEILAKEEEAKAKREQSEDSSK</sequence>
<dbReference type="PANTHER" id="PTHR33371:SF4">
    <property type="entry name" value="INTERMEMBRANE PHOSPHOLIPID TRANSPORT SYSTEM BINDING PROTEIN MLAD"/>
    <property type="match status" value="1"/>
</dbReference>
<evidence type="ECO:0000259" key="1">
    <source>
        <dbReference type="Pfam" id="PF02470"/>
    </source>
</evidence>
<dbReference type="Proteomes" id="UP000516305">
    <property type="component" value="Chromosome"/>
</dbReference>
<accession>A0A7H0VDS0</accession>
<dbReference type="InterPro" id="IPR052336">
    <property type="entry name" value="MlaD_Phospholipid_Transporter"/>
</dbReference>
<dbReference type="RefSeq" id="WP_210758404.1">
    <property type="nucleotide sequence ID" value="NZ_CP060139.1"/>
</dbReference>
<dbReference type="KEGG" id="chyd:H4K34_16050"/>
<feature type="domain" description="Mce/MlaD" evidence="1">
    <location>
        <begin position="39"/>
        <end position="111"/>
    </location>
</feature>
<protein>
    <submittedName>
        <fullName evidence="2">MCE family protein</fullName>
    </submittedName>
</protein>
<dbReference type="EMBL" id="CP060139">
    <property type="protein sequence ID" value="QNR23868.1"/>
    <property type="molecule type" value="Genomic_DNA"/>
</dbReference>
<reference evidence="2 3" key="1">
    <citation type="submission" date="2020-08" db="EMBL/GenBank/DDBJ databases">
        <title>Croceimicrobium hydrocarbonivorans gen. nov., sp. nov., a novel marine bacterium isolated from a bacterial consortium that degrades polyethylene terephthalate.</title>
        <authorList>
            <person name="Liu R."/>
        </authorList>
    </citation>
    <scope>NUCLEOTIDE SEQUENCE [LARGE SCALE GENOMIC DNA]</scope>
    <source>
        <strain evidence="2 3">A20-9</strain>
    </source>
</reference>